<dbReference type="Proteomes" id="UP000286934">
    <property type="component" value="Unassembled WGS sequence"/>
</dbReference>
<dbReference type="EMBL" id="PIPP01000002">
    <property type="protein sequence ID" value="RUO37333.1"/>
    <property type="molecule type" value="Genomic_DNA"/>
</dbReference>
<keyword evidence="2" id="KW-1185">Reference proteome</keyword>
<proteinExistence type="predicted"/>
<reference evidence="2" key="1">
    <citation type="journal article" date="2018" name="Front. Microbiol.">
        <title>Genome-Based Analysis Reveals the Taxonomy and Diversity of the Family Idiomarinaceae.</title>
        <authorList>
            <person name="Liu Y."/>
            <person name="Lai Q."/>
            <person name="Shao Z."/>
        </authorList>
    </citation>
    <scope>NUCLEOTIDE SEQUENCE [LARGE SCALE GENOMIC DNA]</scope>
    <source>
        <strain evidence="2">AIS</strain>
    </source>
</reference>
<organism evidence="1 2">
    <name type="scientific">Aliidiomarina shirensis</name>
    <dbReference type="NCBI Taxonomy" id="1048642"/>
    <lineage>
        <taxon>Bacteria</taxon>
        <taxon>Pseudomonadati</taxon>
        <taxon>Pseudomonadota</taxon>
        <taxon>Gammaproteobacteria</taxon>
        <taxon>Alteromonadales</taxon>
        <taxon>Idiomarinaceae</taxon>
        <taxon>Aliidiomarina</taxon>
    </lineage>
</organism>
<accession>A0A432WU89</accession>
<gene>
    <name evidence="1" type="ORF">CWE13_05050</name>
</gene>
<comment type="caution">
    <text evidence="1">The sequence shown here is derived from an EMBL/GenBank/DDBJ whole genome shotgun (WGS) entry which is preliminary data.</text>
</comment>
<protein>
    <submittedName>
        <fullName evidence="1">Uncharacterized protein</fullName>
    </submittedName>
</protein>
<dbReference type="AlphaFoldDB" id="A0A432WU89"/>
<sequence>MLWQSANPKQMKALIGSTCISNISVENTHIFSRVSNESTHLRALYITINLIAGYDKQYPNALHSAANSVGHNSKNKNEINCSIKAIMRILSKLVSVASIRKPQASNRIIINVELQQGCRAQNLGAVACLIAAS</sequence>
<evidence type="ECO:0000313" key="2">
    <source>
        <dbReference type="Proteomes" id="UP000286934"/>
    </source>
</evidence>
<evidence type="ECO:0000313" key="1">
    <source>
        <dbReference type="EMBL" id="RUO37333.1"/>
    </source>
</evidence>
<name>A0A432WU89_9GAMM</name>